<protein>
    <recommendedName>
        <fullName evidence="4">DUF454 domain-containing protein</fullName>
    </recommendedName>
</protein>
<gene>
    <name evidence="2" type="ORF">GCM10007913_31340</name>
</gene>
<organism evidence="2 3">
    <name type="scientific">Devosia yakushimensis</name>
    <dbReference type="NCBI Taxonomy" id="470028"/>
    <lineage>
        <taxon>Bacteria</taxon>
        <taxon>Pseudomonadati</taxon>
        <taxon>Pseudomonadota</taxon>
        <taxon>Alphaproteobacteria</taxon>
        <taxon>Hyphomicrobiales</taxon>
        <taxon>Devosiaceae</taxon>
        <taxon>Devosia</taxon>
    </lineage>
</organism>
<evidence type="ECO:0008006" key="4">
    <source>
        <dbReference type="Google" id="ProtNLM"/>
    </source>
</evidence>
<reference evidence="2" key="1">
    <citation type="journal article" date="2014" name="Int. J. Syst. Evol. Microbiol.">
        <title>Complete genome of a new Firmicutes species belonging to the dominant human colonic microbiota ('Ruminococcus bicirculans') reveals two chromosomes and a selective capacity to utilize plant glucans.</title>
        <authorList>
            <consortium name="NISC Comparative Sequencing Program"/>
            <person name="Wegmann U."/>
            <person name="Louis P."/>
            <person name="Goesmann A."/>
            <person name="Henrissat B."/>
            <person name="Duncan S.H."/>
            <person name="Flint H.J."/>
        </authorList>
    </citation>
    <scope>NUCLEOTIDE SEQUENCE</scope>
    <source>
        <strain evidence="2">NBRC 103855</strain>
    </source>
</reference>
<evidence type="ECO:0000313" key="2">
    <source>
        <dbReference type="EMBL" id="GLQ11202.1"/>
    </source>
</evidence>
<dbReference type="PANTHER" id="PTHR35813">
    <property type="entry name" value="INNER MEMBRANE PROTEIN YBAN"/>
    <property type="match status" value="1"/>
</dbReference>
<dbReference type="EMBL" id="BSNG01000001">
    <property type="protein sequence ID" value="GLQ11202.1"/>
    <property type="molecule type" value="Genomic_DNA"/>
</dbReference>
<comment type="caution">
    <text evidence="2">The sequence shown here is derived from an EMBL/GenBank/DDBJ whole genome shotgun (WGS) entry which is preliminary data.</text>
</comment>
<dbReference type="Proteomes" id="UP001161406">
    <property type="component" value="Unassembled WGS sequence"/>
</dbReference>
<reference evidence="2" key="2">
    <citation type="submission" date="2023-01" db="EMBL/GenBank/DDBJ databases">
        <title>Draft genome sequence of Devosia yakushimensis strain NBRC 103855.</title>
        <authorList>
            <person name="Sun Q."/>
            <person name="Mori K."/>
        </authorList>
    </citation>
    <scope>NUCLEOTIDE SEQUENCE</scope>
    <source>
        <strain evidence="2">NBRC 103855</strain>
    </source>
</reference>
<keyword evidence="1" id="KW-0472">Membrane</keyword>
<dbReference type="InterPro" id="IPR007401">
    <property type="entry name" value="DUF454"/>
</dbReference>
<name>A0ABQ5UIF6_9HYPH</name>
<keyword evidence="1" id="KW-0812">Transmembrane</keyword>
<feature type="transmembrane region" description="Helical" evidence="1">
    <location>
        <begin position="12"/>
        <end position="43"/>
    </location>
</feature>
<dbReference type="PANTHER" id="PTHR35813:SF1">
    <property type="entry name" value="INNER MEMBRANE PROTEIN YBAN"/>
    <property type="match status" value="1"/>
</dbReference>
<dbReference type="PIRSF" id="PIRSF016789">
    <property type="entry name" value="DUF454"/>
    <property type="match status" value="1"/>
</dbReference>
<accession>A0ABQ5UIF6</accession>
<keyword evidence="3" id="KW-1185">Reference proteome</keyword>
<dbReference type="Pfam" id="PF04304">
    <property type="entry name" value="DUF454"/>
    <property type="match status" value="1"/>
</dbReference>
<dbReference type="RefSeq" id="WP_284392482.1">
    <property type="nucleotide sequence ID" value="NZ_BSNG01000001.1"/>
</dbReference>
<sequence length="133" mass="14693">MNEILRPFFFLLGALMLALGIIGIFVPLMPTTIFLILAAWCFARSSKRAEDWLLNHNRLGPAVRDWRANGAISRKNKGLAVAGISVGFLLFWIAARPGIWVWLFVAVVMLCCALFVLSRPEPRAAIPALEGEG</sequence>
<evidence type="ECO:0000313" key="3">
    <source>
        <dbReference type="Proteomes" id="UP001161406"/>
    </source>
</evidence>
<feature type="transmembrane region" description="Helical" evidence="1">
    <location>
        <begin position="99"/>
        <end position="117"/>
    </location>
</feature>
<evidence type="ECO:0000256" key="1">
    <source>
        <dbReference type="SAM" id="Phobius"/>
    </source>
</evidence>
<proteinExistence type="predicted"/>
<keyword evidence="1" id="KW-1133">Transmembrane helix</keyword>
<feature type="transmembrane region" description="Helical" evidence="1">
    <location>
        <begin position="76"/>
        <end position="93"/>
    </location>
</feature>